<protein>
    <submittedName>
        <fullName evidence="1">Phosphoglycerate mutase</fullName>
    </submittedName>
</protein>
<dbReference type="RefSeq" id="WP_189032849.1">
    <property type="nucleotide sequence ID" value="NZ_BMKR01000090.1"/>
</dbReference>
<evidence type="ECO:0000313" key="1">
    <source>
        <dbReference type="EMBL" id="GGG15318.1"/>
    </source>
</evidence>
<gene>
    <name evidence="1" type="ORF">GCM10010912_69700</name>
</gene>
<dbReference type="PANTHER" id="PTHR48100:SF10">
    <property type="entry name" value="2-CARBOXY-D-ARABINITOL-1-PHOSPHATASE-RELATED"/>
    <property type="match status" value="1"/>
</dbReference>
<dbReference type="SMART" id="SM00855">
    <property type="entry name" value="PGAM"/>
    <property type="match status" value="1"/>
</dbReference>
<reference evidence="1" key="1">
    <citation type="journal article" date="2014" name="Int. J. Syst. Evol. Microbiol.">
        <title>Complete genome sequence of Corynebacterium casei LMG S-19264T (=DSM 44701T), isolated from a smear-ripened cheese.</title>
        <authorList>
            <consortium name="US DOE Joint Genome Institute (JGI-PGF)"/>
            <person name="Walter F."/>
            <person name="Albersmeier A."/>
            <person name="Kalinowski J."/>
            <person name="Ruckert C."/>
        </authorList>
    </citation>
    <scope>NUCLEOTIDE SEQUENCE</scope>
    <source>
        <strain evidence="1">CGMCC 1.16134</strain>
    </source>
</reference>
<dbReference type="AlphaFoldDB" id="A0A917FZK1"/>
<organism evidence="1 2">
    <name type="scientific">Paenibacillus albidus</name>
    <dbReference type="NCBI Taxonomy" id="2041023"/>
    <lineage>
        <taxon>Bacteria</taxon>
        <taxon>Bacillati</taxon>
        <taxon>Bacillota</taxon>
        <taxon>Bacilli</taxon>
        <taxon>Bacillales</taxon>
        <taxon>Paenibacillaceae</taxon>
        <taxon>Paenibacillus</taxon>
    </lineage>
</organism>
<dbReference type="EMBL" id="BMKR01000090">
    <property type="protein sequence ID" value="GGG15318.1"/>
    <property type="molecule type" value="Genomic_DNA"/>
</dbReference>
<dbReference type="GO" id="GO:0016791">
    <property type="term" value="F:phosphatase activity"/>
    <property type="evidence" value="ECO:0007669"/>
    <property type="project" value="TreeGrafter"/>
</dbReference>
<comment type="caution">
    <text evidence="1">The sequence shown here is derived from an EMBL/GenBank/DDBJ whole genome shotgun (WGS) entry which is preliminary data.</text>
</comment>
<dbReference type="PANTHER" id="PTHR48100">
    <property type="entry name" value="BROAD-SPECIFICITY PHOSPHATASE YOR283W-RELATED"/>
    <property type="match status" value="1"/>
</dbReference>
<dbReference type="SUPFAM" id="SSF53254">
    <property type="entry name" value="Phosphoglycerate mutase-like"/>
    <property type="match status" value="1"/>
</dbReference>
<accession>A0A917FZK1</accession>
<dbReference type="InterPro" id="IPR013078">
    <property type="entry name" value="His_Pase_superF_clade-1"/>
</dbReference>
<sequence length="203" mass="23401">MAIYFVRHGADDEGYRGGWSQRGLNVEGYRQSEKLGCYLEDKQSNYQIHRIVSSDLRRALDTANEIADFLNLSVESSNQWRETNNGVIAGMPNEIVNERYPGLYFSSLRMDQRYPGGENPLEFYLRIEEAFKRLCEEQSTKNHLENVIIVTHGGVINVVYHILKGLEWTNKSNSFPASNTGIHKVENFNGQWKLTIENLMEHI</sequence>
<reference evidence="1" key="2">
    <citation type="submission" date="2020-09" db="EMBL/GenBank/DDBJ databases">
        <authorList>
            <person name="Sun Q."/>
            <person name="Zhou Y."/>
        </authorList>
    </citation>
    <scope>NUCLEOTIDE SEQUENCE</scope>
    <source>
        <strain evidence="1">CGMCC 1.16134</strain>
    </source>
</reference>
<keyword evidence="2" id="KW-1185">Reference proteome</keyword>
<dbReference type="InterPro" id="IPR029033">
    <property type="entry name" value="His_PPase_superfam"/>
</dbReference>
<dbReference type="InterPro" id="IPR050275">
    <property type="entry name" value="PGM_Phosphatase"/>
</dbReference>
<dbReference type="Pfam" id="PF00300">
    <property type="entry name" value="His_Phos_1"/>
    <property type="match status" value="1"/>
</dbReference>
<proteinExistence type="predicted"/>
<dbReference type="Proteomes" id="UP000637643">
    <property type="component" value="Unassembled WGS sequence"/>
</dbReference>
<evidence type="ECO:0000313" key="2">
    <source>
        <dbReference type="Proteomes" id="UP000637643"/>
    </source>
</evidence>
<name>A0A917FZK1_9BACL</name>
<dbReference type="Gene3D" id="3.40.50.1240">
    <property type="entry name" value="Phosphoglycerate mutase-like"/>
    <property type="match status" value="1"/>
</dbReference>
<dbReference type="CDD" id="cd07067">
    <property type="entry name" value="HP_PGM_like"/>
    <property type="match status" value="1"/>
</dbReference>